<name>A0A9X1LKX4_9FLAO</name>
<evidence type="ECO:0000259" key="2">
    <source>
        <dbReference type="Pfam" id="PF08327"/>
    </source>
</evidence>
<dbReference type="SUPFAM" id="SSF55961">
    <property type="entry name" value="Bet v1-like"/>
    <property type="match status" value="1"/>
</dbReference>
<dbReference type="RefSeq" id="WP_229341685.1">
    <property type="nucleotide sequence ID" value="NZ_JAJBZG010000005.1"/>
</dbReference>
<accession>A0A9X1LKX4</accession>
<evidence type="ECO:0000313" key="4">
    <source>
        <dbReference type="Proteomes" id="UP001139414"/>
    </source>
</evidence>
<proteinExistence type="inferred from homology"/>
<dbReference type="AlphaFoldDB" id="A0A9X1LKX4"/>
<comment type="caution">
    <text evidence="3">The sequence shown here is derived from an EMBL/GenBank/DDBJ whole genome shotgun (WGS) entry which is preliminary data.</text>
</comment>
<keyword evidence="4" id="KW-1185">Reference proteome</keyword>
<dbReference type="Pfam" id="PF08327">
    <property type="entry name" value="AHSA1"/>
    <property type="match status" value="1"/>
</dbReference>
<protein>
    <submittedName>
        <fullName evidence="3">SRPBCC domain-containing protein</fullName>
    </submittedName>
</protein>
<feature type="domain" description="Activator of Hsp90 ATPase homologue 1/2-like C-terminal" evidence="2">
    <location>
        <begin position="15"/>
        <end position="136"/>
    </location>
</feature>
<organism evidence="3 4">
    <name type="scientific">Christiangramia sediminis</name>
    <dbReference type="NCBI Taxonomy" id="2881336"/>
    <lineage>
        <taxon>Bacteria</taxon>
        <taxon>Pseudomonadati</taxon>
        <taxon>Bacteroidota</taxon>
        <taxon>Flavobacteriia</taxon>
        <taxon>Flavobacteriales</taxon>
        <taxon>Flavobacteriaceae</taxon>
        <taxon>Christiangramia</taxon>
    </lineage>
</organism>
<evidence type="ECO:0000313" key="3">
    <source>
        <dbReference type="EMBL" id="MCB7482233.1"/>
    </source>
</evidence>
<dbReference type="Proteomes" id="UP001139414">
    <property type="component" value="Unassembled WGS sequence"/>
</dbReference>
<comment type="similarity">
    <text evidence="1">Belongs to the AHA1 family.</text>
</comment>
<sequence>MQELEITTSLQISKPITEVYEAIVDPAKMSKYFIAQGSERMQEGKSVEWTFPEFPDMIIKVKIIRLKSPELIIFEWEGSKGISLEVNIRLEGRPENTTLVRVSEGKMKDSEEGIIWLKRNTEGWANFLACLKAYLEYDINLRKGAFDFMRNN</sequence>
<gene>
    <name evidence="3" type="ORF">LGQ90_13250</name>
</gene>
<dbReference type="InterPro" id="IPR023393">
    <property type="entry name" value="START-like_dom_sf"/>
</dbReference>
<dbReference type="EMBL" id="JAJBZG010000005">
    <property type="protein sequence ID" value="MCB7482233.1"/>
    <property type="molecule type" value="Genomic_DNA"/>
</dbReference>
<dbReference type="Gene3D" id="3.30.530.20">
    <property type="match status" value="1"/>
</dbReference>
<dbReference type="InterPro" id="IPR013538">
    <property type="entry name" value="ASHA1/2-like_C"/>
</dbReference>
<evidence type="ECO:0000256" key="1">
    <source>
        <dbReference type="ARBA" id="ARBA00006817"/>
    </source>
</evidence>
<reference evidence="3" key="1">
    <citation type="submission" date="2021-10" db="EMBL/GenBank/DDBJ databases">
        <title>Gramella sp. ASW11-100T, isolated from marine sediment.</title>
        <authorList>
            <person name="Xia C."/>
        </authorList>
    </citation>
    <scope>NUCLEOTIDE SEQUENCE</scope>
    <source>
        <strain evidence="3">ASW11-100</strain>
    </source>
</reference>